<sequence>MRSRSSISACFIVLALLAIAPASAITVHGVALVAEVSPGERIVYNMTAQTSVNVSEEVHAYVYGLTHNQYGERVAIAPDVMHPYSAATFLKVTPEIAVVEPGASQLFVLEGVVPEDVGDGGRYAFVNIHASVDEGHMVGFAAEVEIPVFLTIKGSEIIETGEIRDLNISEGDDGSLVATFKFNNTGNYHYMADGATILKDGEGNVVDEVSHSSGSSSLLPLEGRICVFELAKEMDLAPGTYTVEASVSKRDGTVLDTEEVTVEV</sequence>
<gene>
    <name evidence="1" type="ORF">XD72_2402</name>
    <name evidence="2" type="ORF">XE07_2067</name>
</gene>
<dbReference type="EMBL" id="LGFT01000106">
    <property type="protein sequence ID" value="KUK43222.1"/>
    <property type="molecule type" value="Genomic_DNA"/>
</dbReference>
<evidence type="ECO:0000313" key="1">
    <source>
        <dbReference type="EMBL" id="KUK43222.1"/>
    </source>
</evidence>
<comment type="caution">
    <text evidence="1">The sequence shown here is derived from an EMBL/GenBank/DDBJ whole genome shotgun (WGS) entry which is preliminary data.</text>
</comment>
<reference evidence="2" key="1">
    <citation type="journal article" date="2015" name="MBio">
        <title>Genome-resolved metagenomic analysis reveals roles for candidate phyla and other microbial community members in biogeochemical transformations in oil reservoirs.</title>
        <authorList>
            <person name="Hu P."/>
            <person name="Tom L."/>
            <person name="Singh A."/>
            <person name="Thomas B.C."/>
            <person name="Baker B.J."/>
            <person name="Piceno Y.M."/>
            <person name="Andersen G.L."/>
            <person name="Banfield J.F."/>
        </authorList>
    </citation>
    <scope>NUCLEOTIDE SEQUENCE [LARGE SCALE GENOMIC DNA]</scope>
    <source>
        <strain evidence="2">56_747</strain>
    </source>
</reference>
<evidence type="ECO:0000313" key="3">
    <source>
        <dbReference type="Proteomes" id="UP000053961"/>
    </source>
</evidence>
<evidence type="ECO:0000313" key="2">
    <source>
        <dbReference type="EMBL" id="KUK94658.1"/>
    </source>
</evidence>
<name>A0A101FRN8_9EURY</name>
<accession>A0A101FRN8</accession>
<proteinExistence type="predicted"/>
<dbReference type="Proteomes" id="UP000057043">
    <property type="component" value="Unassembled WGS sequence"/>
</dbReference>
<dbReference type="EMBL" id="LGHB01000045">
    <property type="protein sequence ID" value="KUK94658.1"/>
    <property type="molecule type" value="Genomic_DNA"/>
</dbReference>
<protein>
    <submittedName>
        <fullName evidence="1">Uncharacterized protein</fullName>
    </submittedName>
</protein>
<evidence type="ECO:0000313" key="4">
    <source>
        <dbReference type="Proteomes" id="UP000057043"/>
    </source>
</evidence>
<reference evidence="3 4" key="2">
    <citation type="journal article" date="2015" name="MBio">
        <title>Genome-Resolved Metagenomic Analysis Reveals Roles for Candidate Phyla and Other Microbial Community Members in Biogeochemical Transformations in Oil Reservoirs.</title>
        <authorList>
            <person name="Hu P."/>
            <person name="Tom L."/>
            <person name="Singh A."/>
            <person name="Thomas B.C."/>
            <person name="Baker B.J."/>
            <person name="Piceno Y.M."/>
            <person name="Andersen G.L."/>
            <person name="Banfield J.F."/>
        </authorList>
    </citation>
    <scope>NUCLEOTIDE SEQUENCE [LARGE SCALE GENOMIC DNA]</scope>
    <source>
        <strain evidence="1">57_489</strain>
    </source>
</reference>
<dbReference type="AlphaFoldDB" id="A0A101FRN8"/>
<organism evidence="1 4">
    <name type="scientific">Methanothrix harundinacea</name>
    <dbReference type="NCBI Taxonomy" id="301375"/>
    <lineage>
        <taxon>Archaea</taxon>
        <taxon>Methanobacteriati</taxon>
        <taxon>Methanobacteriota</taxon>
        <taxon>Stenosarchaea group</taxon>
        <taxon>Methanomicrobia</taxon>
        <taxon>Methanotrichales</taxon>
        <taxon>Methanotrichaceae</taxon>
        <taxon>Methanothrix</taxon>
    </lineage>
</organism>
<dbReference type="PATRIC" id="fig|301375.6.peg.2049"/>
<dbReference type="Proteomes" id="UP000053961">
    <property type="component" value="Unassembled WGS sequence"/>
</dbReference>